<protein>
    <submittedName>
        <fullName evidence="1">Uncharacterized protein</fullName>
    </submittedName>
</protein>
<name>A0A0F9CVB8_9ZZZZ</name>
<organism evidence="1">
    <name type="scientific">marine sediment metagenome</name>
    <dbReference type="NCBI Taxonomy" id="412755"/>
    <lineage>
        <taxon>unclassified sequences</taxon>
        <taxon>metagenomes</taxon>
        <taxon>ecological metagenomes</taxon>
    </lineage>
</organism>
<gene>
    <name evidence="1" type="ORF">LCGC14_2622400</name>
</gene>
<dbReference type="EMBL" id="LAZR01044782">
    <property type="protein sequence ID" value="KKL03813.1"/>
    <property type="molecule type" value="Genomic_DNA"/>
</dbReference>
<evidence type="ECO:0000313" key="1">
    <source>
        <dbReference type="EMBL" id="KKL03813.1"/>
    </source>
</evidence>
<proteinExistence type="predicted"/>
<dbReference type="AlphaFoldDB" id="A0A0F9CVB8"/>
<accession>A0A0F9CVB8</accession>
<sequence length="75" mass="8788">MEYNPILKELDALKRSQFKEHTIMIDDKREFARGVYPEITVDLLVEKLLEINPNYTITYEDSTNAKGDIIVAWVE</sequence>
<reference evidence="1" key="1">
    <citation type="journal article" date="2015" name="Nature">
        <title>Complex archaea that bridge the gap between prokaryotes and eukaryotes.</title>
        <authorList>
            <person name="Spang A."/>
            <person name="Saw J.H."/>
            <person name="Jorgensen S.L."/>
            <person name="Zaremba-Niedzwiedzka K."/>
            <person name="Martijn J."/>
            <person name="Lind A.E."/>
            <person name="van Eijk R."/>
            <person name="Schleper C."/>
            <person name="Guy L."/>
            <person name="Ettema T.J."/>
        </authorList>
    </citation>
    <scope>NUCLEOTIDE SEQUENCE</scope>
</reference>
<comment type="caution">
    <text evidence="1">The sequence shown here is derived from an EMBL/GenBank/DDBJ whole genome shotgun (WGS) entry which is preliminary data.</text>
</comment>